<protein>
    <submittedName>
        <fullName evidence="1">Uncharacterized protein</fullName>
    </submittedName>
</protein>
<proteinExistence type="predicted"/>
<dbReference type="EMBL" id="SNRY01000713">
    <property type="protein sequence ID" value="KAA6337288.1"/>
    <property type="molecule type" value="Genomic_DNA"/>
</dbReference>
<sequence length="212" mass="25250">MKKNELKGQAETFNKRGFIVIEQKEYDENSSHLKNVTYIVKEDLFEVIDDIDSDHNGCWDFLSPDSDAREQCQDEIQKEFGIEGKIDDDGDFIPETNISEEIKTKITEFIEKWEKENFYIPKIKAYEYFNGSNWTKIVLEEYYNDNPEEGVETTIRLEDEELENEILKVFFDKLKKDEEIQEETNYFGSIDEEGYNFKKPFLTTDYWIAKVE</sequence>
<evidence type="ECO:0000313" key="1">
    <source>
        <dbReference type="EMBL" id="KAA6337288.1"/>
    </source>
</evidence>
<accession>A0A5J4RUJ5</accession>
<name>A0A5J4RUJ5_9ZZZZ</name>
<gene>
    <name evidence="1" type="ORF">EZS27_014626</name>
</gene>
<reference evidence="1" key="1">
    <citation type="submission" date="2019-03" db="EMBL/GenBank/DDBJ databases">
        <title>Single cell metagenomics reveals metabolic interactions within the superorganism composed of flagellate Streblomastix strix and complex community of Bacteroidetes bacteria on its surface.</title>
        <authorList>
            <person name="Treitli S.C."/>
            <person name="Kolisko M."/>
            <person name="Husnik F."/>
            <person name="Keeling P."/>
            <person name="Hampl V."/>
        </authorList>
    </citation>
    <scope>NUCLEOTIDE SEQUENCE</scope>
    <source>
        <strain evidence="1">STM</strain>
    </source>
</reference>
<dbReference type="AlphaFoldDB" id="A0A5J4RUJ5"/>
<comment type="caution">
    <text evidence="1">The sequence shown here is derived from an EMBL/GenBank/DDBJ whole genome shotgun (WGS) entry which is preliminary data.</text>
</comment>
<organism evidence="1">
    <name type="scientific">termite gut metagenome</name>
    <dbReference type="NCBI Taxonomy" id="433724"/>
    <lineage>
        <taxon>unclassified sequences</taxon>
        <taxon>metagenomes</taxon>
        <taxon>organismal metagenomes</taxon>
    </lineage>
</organism>